<dbReference type="InterPro" id="IPR032466">
    <property type="entry name" value="Metal_Hydrolase"/>
</dbReference>
<dbReference type="AlphaFoldDB" id="A0AAX7TIV0"/>
<comment type="similarity">
    <text evidence="3 9">Belongs to the metallo-dependent hydrolases superfamily. Adenosine and AMP deaminases family.</text>
</comment>
<dbReference type="SUPFAM" id="SSF51556">
    <property type="entry name" value="Metallo-dependent hydrolases"/>
    <property type="match status" value="1"/>
</dbReference>
<evidence type="ECO:0000256" key="9">
    <source>
        <dbReference type="PIRNR" id="PIRNR001251"/>
    </source>
</evidence>
<dbReference type="GO" id="GO:0046872">
    <property type="term" value="F:metal ion binding"/>
    <property type="evidence" value="ECO:0007669"/>
    <property type="project" value="UniProtKB-KW"/>
</dbReference>
<reference evidence="11 12" key="1">
    <citation type="submission" date="2018-05" db="EMBL/GenBank/DDBJ databases">
        <authorList>
            <person name="Datahose"/>
        </authorList>
    </citation>
    <scope>NUCLEOTIDE SEQUENCE</scope>
</reference>
<dbReference type="CDD" id="cd01319">
    <property type="entry name" value="AMPD"/>
    <property type="match status" value="1"/>
</dbReference>
<evidence type="ECO:0000256" key="7">
    <source>
        <dbReference type="ARBA" id="ARBA00022833"/>
    </source>
</evidence>
<comment type="catalytic activity">
    <reaction evidence="9">
        <text>AMP + H2O + H(+) = IMP + NH4(+)</text>
        <dbReference type="Rhea" id="RHEA:14777"/>
        <dbReference type="ChEBI" id="CHEBI:15377"/>
        <dbReference type="ChEBI" id="CHEBI:15378"/>
        <dbReference type="ChEBI" id="CHEBI:28938"/>
        <dbReference type="ChEBI" id="CHEBI:58053"/>
        <dbReference type="ChEBI" id="CHEBI:456215"/>
        <dbReference type="EC" id="3.5.4.6"/>
    </reaction>
</comment>
<organism evidence="11 12">
    <name type="scientific">Astatotilapia calliptera</name>
    <name type="common">Eastern happy</name>
    <name type="synonym">Chromis callipterus</name>
    <dbReference type="NCBI Taxonomy" id="8154"/>
    <lineage>
        <taxon>Eukaryota</taxon>
        <taxon>Metazoa</taxon>
        <taxon>Chordata</taxon>
        <taxon>Craniata</taxon>
        <taxon>Vertebrata</taxon>
        <taxon>Euteleostomi</taxon>
        <taxon>Actinopterygii</taxon>
        <taxon>Neopterygii</taxon>
        <taxon>Teleostei</taxon>
        <taxon>Neoteleostei</taxon>
        <taxon>Acanthomorphata</taxon>
        <taxon>Ovalentaria</taxon>
        <taxon>Cichlomorphae</taxon>
        <taxon>Cichliformes</taxon>
        <taxon>Cichlidae</taxon>
        <taxon>African cichlids</taxon>
        <taxon>Pseudocrenilabrinae</taxon>
        <taxon>Haplochromini</taxon>
        <taxon>Astatotilapia</taxon>
    </lineage>
</organism>
<keyword evidence="12" id="KW-1185">Reference proteome</keyword>
<dbReference type="FunFam" id="4.10.800.20:FF:000001">
    <property type="entry name" value="AMP deaminase"/>
    <property type="match status" value="1"/>
</dbReference>
<dbReference type="PROSITE" id="PS00485">
    <property type="entry name" value="A_DEAMINASE"/>
    <property type="match status" value="1"/>
</dbReference>
<evidence type="ECO:0000256" key="8">
    <source>
        <dbReference type="ARBA" id="ARBA00023080"/>
    </source>
</evidence>
<keyword evidence="6 9" id="KW-0378">Hydrolase</keyword>
<feature type="region of interest" description="Disordered" evidence="10">
    <location>
        <begin position="138"/>
        <end position="163"/>
    </location>
</feature>
<dbReference type="InterPro" id="IPR006650">
    <property type="entry name" value="A/AMP_deam_AS"/>
</dbReference>
<dbReference type="InterPro" id="IPR006329">
    <property type="entry name" value="AMPD"/>
</dbReference>
<reference evidence="11" key="4">
    <citation type="submission" date="2025-09" db="UniProtKB">
        <authorList>
            <consortium name="Ensembl"/>
        </authorList>
    </citation>
    <scope>IDENTIFICATION</scope>
</reference>
<evidence type="ECO:0000256" key="6">
    <source>
        <dbReference type="ARBA" id="ARBA00022801"/>
    </source>
</evidence>
<keyword evidence="8" id="KW-0546">Nucleotide metabolism</keyword>
<evidence type="ECO:0000256" key="1">
    <source>
        <dbReference type="ARBA" id="ARBA00001947"/>
    </source>
</evidence>
<evidence type="ECO:0000256" key="5">
    <source>
        <dbReference type="ARBA" id="ARBA00022723"/>
    </source>
</evidence>
<dbReference type="GO" id="GO:0032264">
    <property type="term" value="P:IMP salvage"/>
    <property type="evidence" value="ECO:0007669"/>
    <property type="project" value="InterPro"/>
</dbReference>
<sequence length="714" mass="82693">MRAFAEQVFASETKDETIRDEISMFDVAEDCPIIHHEMAHHLHTDDDEQKRKKRSRTMAVPTGASQAAATVVSVEVDTPTYLEVPDFQRVAVIGDYAAGVTMDDFELACRGLYRALTIREKYMRLAFQRFPRTASQYLRQTEGESFRPEEQLDPPKEGEDPFDVKNLPKNLGYVARMKDGVIYVYNDAAAADKHQPKDMPYPDLNTFIDDMNFLIALIAQGPTKTYTHRRLKFLMSKFNVHEMLNEMEEMKEVKKNPHRDFYNCRKVDTHIHAAACMNQKHLLRFIKKSYRVDAERVVHNLKGKEVTMKELFQSLNLHPYDLTVDSLDVHAGRQTFQRFDKFNAKYNPVGASELRDLYLKTENHINGEYFATIIKEVASDLEEARYQYAEPRLSIYGCNANEWNKLSNWFVRHRVYSPNLKWMIQIPRIYDIFRGRNFVPHFGKMLENIFLPVFKATIDPQSSPELSIFLKHVTGFDSVDDESKHSGHMFSTKSPKPEEWDIAKNPSYTYYIYYMYANIYIFNSCLSMSRGMNTFMFRPHCGEAGAITHLLAAFMTADNISHGLNLKKSPVLQYLYVLTQIPIAMSPLSNNSLFLEYAKNPLLEFHKKGLVVSLSTDDPMQFHYTKEPLMEEYAIAAQVFKLSTCDMCEIARNSVLQSALSDEEKCHFLGKDYLKEGPEGNDIRKTNVPQIRMAYRYETLCYELNLIKEGLKSE</sequence>
<dbReference type="Pfam" id="PF19326">
    <property type="entry name" value="AMP_deaminase"/>
    <property type="match status" value="1"/>
</dbReference>
<evidence type="ECO:0000256" key="10">
    <source>
        <dbReference type="SAM" id="MobiDB-lite"/>
    </source>
</evidence>
<gene>
    <name evidence="11" type="primary">AMPD1</name>
</gene>
<reference evidence="11" key="3">
    <citation type="submission" date="2025-08" db="UniProtKB">
        <authorList>
            <consortium name="Ensembl"/>
        </authorList>
    </citation>
    <scope>IDENTIFICATION</scope>
</reference>
<evidence type="ECO:0000313" key="12">
    <source>
        <dbReference type="Proteomes" id="UP000265100"/>
    </source>
</evidence>
<keyword evidence="7" id="KW-0862">Zinc</keyword>
<dbReference type="Proteomes" id="UP000265100">
    <property type="component" value="Chromosome 20"/>
</dbReference>
<dbReference type="Ensembl" id="ENSACLT00000042971.1">
    <property type="protein sequence ID" value="ENSACLP00000056993.1"/>
    <property type="gene ID" value="ENSACLG00000013276.2"/>
</dbReference>
<feature type="compositionally biased region" description="Basic and acidic residues" evidence="10">
    <location>
        <begin position="141"/>
        <end position="163"/>
    </location>
</feature>
<dbReference type="GO" id="GO:0005829">
    <property type="term" value="C:cytosol"/>
    <property type="evidence" value="ECO:0007669"/>
    <property type="project" value="TreeGrafter"/>
</dbReference>
<accession>A0AAX7TIV0</accession>
<dbReference type="PIRSF" id="PIRSF001251">
    <property type="entry name" value="AMP_deaminase_met"/>
    <property type="match status" value="1"/>
</dbReference>
<proteinExistence type="inferred from homology"/>
<dbReference type="PANTHER" id="PTHR11359:SF1">
    <property type="entry name" value="AMP DEAMINASE 1"/>
    <property type="match status" value="1"/>
</dbReference>
<evidence type="ECO:0000256" key="2">
    <source>
        <dbReference type="ARBA" id="ARBA00004955"/>
    </source>
</evidence>
<comment type="pathway">
    <text evidence="2">Purine metabolism; IMP biosynthesis via salvage pathway; IMP from AMP: step 1/1.</text>
</comment>
<evidence type="ECO:0000313" key="11">
    <source>
        <dbReference type="Ensembl" id="ENSACLP00000056993.1"/>
    </source>
</evidence>
<dbReference type="Gene3D" id="3.20.20.140">
    <property type="entry name" value="Metal-dependent hydrolases"/>
    <property type="match status" value="1"/>
</dbReference>
<dbReference type="EC" id="3.5.4.6" evidence="4 9"/>
<evidence type="ECO:0000256" key="3">
    <source>
        <dbReference type="ARBA" id="ARBA00006676"/>
    </source>
</evidence>
<evidence type="ECO:0000256" key="4">
    <source>
        <dbReference type="ARBA" id="ARBA00012775"/>
    </source>
</evidence>
<dbReference type="NCBIfam" id="TIGR01429">
    <property type="entry name" value="AMP_deaminase"/>
    <property type="match status" value="1"/>
</dbReference>
<dbReference type="GeneTree" id="ENSGT00950000183011"/>
<comment type="cofactor">
    <cofactor evidence="1 9">
        <name>Zn(2+)</name>
        <dbReference type="ChEBI" id="CHEBI:29105"/>
    </cofactor>
</comment>
<dbReference type="GO" id="GO:0003876">
    <property type="term" value="F:AMP deaminase activity"/>
    <property type="evidence" value="ECO:0007669"/>
    <property type="project" value="UniProtKB-EC"/>
</dbReference>
<protein>
    <recommendedName>
        <fullName evidence="4 9">AMP deaminase</fullName>
        <ecNumber evidence="4 9">3.5.4.6</ecNumber>
    </recommendedName>
</protein>
<dbReference type="Gene3D" id="4.10.800.20">
    <property type="match status" value="1"/>
</dbReference>
<dbReference type="PANTHER" id="PTHR11359">
    <property type="entry name" value="AMP DEAMINASE"/>
    <property type="match status" value="1"/>
</dbReference>
<reference evidence="12" key="2">
    <citation type="submission" date="2023-03" db="EMBL/GenBank/DDBJ databases">
        <authorList>
            <consortium name="Wellcome Sanger Institute Data Sharing"/>
        </authorList>
    </citation>
    <scope>NUCLEOTIDE SEQUENCE [LARGE SCALE GENOMIC DNA]</scope>
</reference>
<dbReference type="GO" id="GO:0046033">
    <property type="term" value="P:AMP metabolic process"/>
    <property type="evidence" value="ECO:0007669"/>
    <property type="project" value="TreeGrafter"/>
</dbReference>
<name>A0AAX7TIV0_ASTCA</name>
<keyword evidence="5 9" id="KW-0479">Metal-binding</keyword>